<keyword evidence="2" id="KW-1185">Reference proteome</keyword>
<reference evidence="1 2" key="1">
    <citation type="submission" date="2016-10" db="EMBL/GenBank/DDBJ databases">
        <authorList>
            <person name="de Groot N.N."/>
        </authorList>
    </citation>
    <scope>NUCLEOTIDE SEQUENCE [LARGE SCALE GENOMIC DNA]</scope>
    <source>
        <strain evidence="1 2">47C3B</strain>
    </source>
</reference>
<dbReference type="Proteomes" id="UP000199072">
    <property type="component" value="Unassembled WGS sequence"/>
</dbReference>
<evidence type="ECO:0000313" key="1">
    <source>
        <dbReference type="EMBL" id="SDF15056.1"/>
    </source>
</evidence>
<dbReference type="EMBL" id="FNAI01000013">
    <property type="protein sequence ID" value="SDF15056.1"/>
    <property type="molecule type" value="Genomic_DNA"/>
</dbReference>
<dbReference type="RefSeq" id="WP_091153296.1">
    <property type="nucleotide sequence ID" value="NZ_FNAI01000013.1"/>
</dbReference>
<gene>
    <name evidence="1" type="ORF">SAMN05216464_113127</name>
</gene>
<organism evidence="1 2">
    <name type="scientific">Mucilaginibacter pineti</name>
    <dbReference type="NCBI Taxonomy" id="1391627"/>
    <lineage>
        <taxon>Bacteria</taxon>
        <taxon>Pseudomonadati</taxon>
        <taxon>Bacteroidota</taxon>
        <taxon>Sphingobacteriia</taxon>
        <taxon>Sphingobacteriales</taxon>
        <taxon>Sphingobacteriaceae</taxon>
        <taxon>Mucilaginibacter</taxon>
    </lineage>
</organism>
<name>A0A1G7IR62_9SPHI</name>
<proteinExistence type="predicted"/>
<evidence type="ECO:0000313" key="2">
    <source>
        <dbReference type="Proteomes" id="UP000199072"/>
    </source>
</evidence>
<dbReference type="AlphaFoldDB" id="A0A1G7IR62"/>
<accession>A0A1G7IR62</accession>
<protein>
    <submittedName>
        <fullName evidence="1">Uncharacterized protein</fullName>
    </submittedName>
</protein>
<dbReference type="STRING" id="1391627.SAMN05216464_113127"/>
<sequence length="78" mass="9313">MRNLNHDLVFRLTLEEFCGVIDDGERRELMKLVRADHRLLLIHLDICTKLEVPDGMADMDIDEKLRGYQLRDMIECRR</sequence>